<evidence type="ECO:0000313" key="8">
    <source>
        <dbReference type="Proteomes" id="UP000632377"/>
    </source>
</evidence>
<evidence type="ECO:0000256" key="4">
    <source>
        <dbReference type="ARBA" id="ARBA00022989"/>
    </source>
</evidence>
<keyword evidence="5 6" id="KW-0472">Membrane</keyword>
<evidence type="ECO:0000313" key="7">
    <source>
        <dbReference type="EMBL" id="MBL4937241.1"/>
    </source>
</evidence>
<evidence type="ECO:0000256" key="3">
    <source>
        <dbReference type="ARBA" id="ARBA00022692"/>
    </source>
</evidence>
<feature type="transmembrane region" description="Helical" evidence="6">
    <location>
        <begin position="159"/>
        <end position="179"/>
    </location>
</feature>
<feature type="transmembrane region" description="Helical" evidence="6">
    <location>
        <begin position="134"/>
        <end position="153"/>
    </location>
</feature>
<dbReference type="Proteomes" id="UP000632377">
    <property type="component" value="Unassembled WGS sequence"/>
</dbReference>
<dbReference type="EMBL" id="JAESWC010000014">
    <property type="protein sequence ID" value="MBL4937241.1"/>
    <property type="molecule type" value="Genomic_DNA"/>
</dbReference>
<feature type="transmembrane region" description="Helical" evidence="6">
    <location>
        <begin position="12"/>
        <end position="36"/>
    </location>
</feature>
<comment type="caution">
    <text evidence="7">The sequence shown here is derived from an EMBL/GenBank/DDBJ whole genome shotgun (WGS) entry which is preliminary data.</text>
</comment>
<dbReference type="PANTHER" id="PTHR20855:SF129">
    <property type="entry name" value="HEMOLYSIN-3 HOMOLOG"/>
    <property type="match status" value="1"/>
</dbReference>
<evidence type="ECO:0000256" key="2">
    <source>
        <dbReference type="ARBA" id="ARBA00008488"/>
    </source>
</evidence>
<feature type="transmembrane region" description="Helical" evidence="6">
    <location>
        <begin position="83"/>
        <end position="101"/>
    </location>
</feature>
<keyword evidence="3 6" id="KW-0812">Transmembrane</keyword>
<dbReference type="Pfam" id="PF03006">
    <property type="entry name" value="HlyIII"/>
    <property type="match status" value="1"/>
</dbReference>
<evidence type="ECO:0000256" key="1">
    <source>
        <dbReference type="ARBA" id="ARBA00004127"/>
    </source>
</evidence>
<dbReference type="RefSeq" id="WP_202749995.1">
    <property type="nucleotide sequence ID" value="NZ_JAESWC010000014.1"/>
</dbReference>
<keyword evidence="8" id="KW-1185">Reference proteome</keyword>
<evidence type="ECO:0000256" key="6">
    <source>
        <dbReference type="SAM" id="Phobius"/>
    </source>
</evidence>
<reference evidence="7 8" key="1">
    <citation type="submission" date="2021-01" db="EMBL/GenBank/DDBJ databases">
        <title>Genome public.</title>
        <authorList>
            <person name="Liu C."/>
            <person name="Sun Q."/>
        </authorList>
    </citation>
    <scope>NUCLEOTIDE SEQUENCE [LARGE SCALE GENOMIC DNA]</scope>
    <source>
        <strain evidence="7 8">YIM B02515</strain>
    </source>
</reference>
<dbReference type="InterPro" id="IPR004254">
    <property type="entry name" value="AdipoR/HlyIII-related"/>
</dbReference>
<evidence type="ECO:0000256" key="5">
    <source>
        <dbReference type="ARBA" id="ARBA00023136"/>
    </source>
</evidence>
<keyword evidence="4 6" id="KW-1133">Transmembrane helix</keyword>
<organism evidence="7 8">
    <name type="scientific">Clostridium rhizosphaerae</name>
    <dbReference type="NCBI Taxonomy" id="2803861"/>
    <lineage>
        <taxon>Bacteria</taxon>
        <taxon>Bacillati</taxon>
        <taxon>Bacillota</taxon>
        <taxon>Clostridia</taxon>
        <taxon>Eubacteriales</taxon>
        <taxon>Clostridiaceae</taxon>
        <taxon>Clostridium</taxon>
    </lineage>
</organism>
<protein>
    <submittedName>
        <fullName evidence="7">Hemolysin III family protein</fullName>
    </submittedName>
</protein>
<feature type="transmembrane region" description="Helical" evidence="6">
    <location>
        <begin position="191"/>
        <end position="210"/>
    </location>
</feature>
<accession>A0ABS1TDC9</accession>
<feature type="transmembrane region" description="Helical" evidence="6">
    <location>
        <begin position="107"/>
        <end position="127"/>
    </location>
</feature>
<dbReference type="PANTHER" id="PTHR20855">
    <property type="entry name" value="ADIPOR/PROGESTIN RECEPTOR-RELATED"/>
    <property type="match status" value="1"/>
</dbReference>
<sequence>MEENFYTKGEEIANAVTHGIGALLSIAALVILIVFAALKGTVWHVVSFAVFGITLVILYTESTLYHSITNKKVKKLFRKFDHMSIYMLIAGTYTPFCLTALRGKFGWIIFGVIWASAAAGITLKAFFTGKKDKLSTLLYIVMGWLIVLSLKKLYLTMPFGGVVFLVLGGVLYTVGAFIYSKDKWPFNHGVWHLFVIGGSVCHFFSVMSLLNLR</sequence>
<comment type="subcellular location">
    <subcellularLocation>
        <location evidence="1">Endomembrane system</location>
        <topology evidence="1">Multi-pass membrane protein</topology>
    </subcellularLocation>
</comment>
<gene>
    <name evidence="7" type="ORF">JK636_16050</name>
</gene>
<name>A0ABS1TDC9_9CLOT</name>
<dbReference type="InterPro" id="IPR005744">
    <property type="entry name" value="Hy-lIII"/>
</dbReference>
<feature type="transmembrane region" description="Helical" evidence="6">
    <location>
        <begin position="42"/>
        <end position="62"/>
    </location>
</feature>
<dbReference type="NCBIfam" id="TIGR01065">
    <property type="entry name" value="hlyIII"/>
    <property type="match status" value="1"/>
</dbReference>
<proteinExistence type="inferred from homology"/>
<comment type="similarity">
    <text evidence="2">Belongs to the UPF0073 (Hly-III) family.</text>
</comment>